<keyword evidence="2" id="KW-1185">Reference proteome</keyword>
<gene>
    <name evidence="1" type="ORF">V6257_11960</name>
</gene>
<proteinExistence type="predicted"/>
<dbReference type="RefSeq" id="WP_341602925.1">
    <property type="nucleotide sequence ID" value="NZ_JBAKAW010000010.1"/>
</dbReference>
<organism evidence="1 2">
    <name type="scientific">Pseudoalteromonas issachenkonii</name>
    <dbReference type="NCBI Taxonomy" id="152297"/>
    <lineage>
        <taxon>Bacteria</taxon>
        <taxon>Pseudomonadati</taxon>
        <taxon>Pseudomonadota</taxon>
        <taxon>Gammaproteobacteria</taxon>
        <taxon>Alteromonadales</taxon>
        <taxon>Pseudoalteromonadaceae</taxon>
        <taxon>Pseudoalteromonas</taxon>
    </lineage>
</organism>
<name>A0ABU9H1L9_9GAMM</name>
<evidence type="ECO:0000313" key="1">
    <source>
        <dbReference type="EMBL" id="MEL0655751.1"/>
    </source>
</evidence>
<evidence type="ECO:0008006" key="3">
    <source>
        <dbReference type="Google" id="ProtNLM"/>
    </source>
</evidence>
<dbReference type="SUPFAM" id="SSF50939">
    <property type="entry name" value="Sialidases"/>
    <property type="match status" value="1"/>
</dbReference>
<dbReference type="InterPro" id="IPR015943">
    <property type="entry name" value="WD40/YVTN_repeat-like_dom_sf"/>
</dbReference>
<sequence>MDSMVKQSVIEIGSVMLSAKPKLDNELPLLDCDGSSYFVTDYPILASKLERKFIEPSIIPTEITHANVSEYMNSNSTVKVIGGVLHIYTATTETVGVLTSSDGQAFTFTEFSSLRAKANYAPAIIRASDDGQTLLTCSGLTSFVSKNGGATWVDETHSATSVTALQYWDVSPSGNNMFCVSNNISSKRTFFYKYNGGAAWLQNNINHAGNASRFYYINESYFIFASGSSSDDGVYRAFNSSGGGGASSVFDTSSLRSTILARDGVALANAGEYGGTSSNYSRYYISKNTASTWVGLPQRNDLFGNNLALNTLIDFLLTANNDLYVANSDGVFLLADGAKNWSRVFKPNSVAEQITGQARLAEINGDVFIITATAFYKTDSVLEDYLFFTPDLSDSPLNSVCKLVGDRQP</sequence>
<dbReference type="EMBL" id="JBAKAW010000010">
    <property type="protein sequence ID" value="MEL0655751.1"/>
    <property type="molecule type" value="Genomic_DNA"/>
</dbReference>
<dbReference type="InterPro" id="IPR036278">
    <property type="entry name" value="Sialidase_sf"/>
</dbReference>
<dbReference type="Gene3D" id="2.130.10.10">
    <property type="entry name" value="YVTN repeat-like/Quinoprotein amine dehydrogenase"/>
    <property type="match status" value="1"/>
</dbReference>
<accession>A0ABU9H1L9</accession>
<protein>
    <recommendedName>
        <fullName evidence="3">Photosynthesis system II assembly factor Ycf48/Hcf136-like domain-containing protein</fullName>
    </recommendedName>
</protein>
<dbReference type="Proteomes" id="UP001371391">
    <property type="component" value="Unassembled WGS sequence"/>
</dbReference>
<evidence type="ECO:0000313" key="2">
    <source>
        <dbReference type="Proteomes" id="UP001371391"/>
    </source>
</evidence>
<comment type="caution">
    <text evidence="1">The sequence shown here is derived from an EMBL/GenBank/DDBJ whole genome shotgun (WGS) entry which is preliminary data.</text>
</comment>
<reference evidence="1 2" key="1">
    <citation type="submission" date="2024-02" db="EMBL/GenBank/DDBJ databases">
        <title>Bacteria isolated from the canopy kelp, Nereocystis luetkeana.</title>
        <authorList>
            <person name="Pfister C.A."/>
            <person name="Younker I.T."/>
            <person name="Light S.H."/>
        </authorList>
    </citation>
    <scope>NUCLEOTIDE SEQUENCE [LARGE SCALE GENOMIC DNA]</scope>
    <source>
        <strain evidence="1 2">TI.1.03</strain>
    </source>
</reference>